<feature type="compositionally biased region" description="Low complexity" evidence="1">
    <location>
        <begin position="2488"/>
        <end position="2498"/>
    </location>
</feature>
<feature type="compositionally biased region" description="Pro residues" evidence="1">
    <location>
        <begin position="2057"/>
        <end position="2075"/>
    </location>
</feature>
<feature type="compositionally biased region" description="Low complexity" evidence="1">
    <location>
        <begin position="1557"/>
        <end position="1577"/>
    </location>
</feature>
<feature type="region of interest" description="Disordered" evidence="1">
    <location>
        <begin position="2196"/>
        <end position="2241"/>
    </location>
</feature>
<feature type="compositionally biased region" description="Polar residues" evidence="1">
    <location>
        <begin position="295"/>
        <end position="305"/>
    </location>
</feature>
<feature type="compositionally biased region" description="Low complexity" evidence="1">
    <location>
        <begin position="583"/>
        <end position="611"/>
    </location>
</feature>
<feature type="compositionally biased region" description="Low complexity" evidence="1">
    <location>
        <begin position="413"/>
        <end position="426"/>
    </location>
</feature>
<feature type="region of interest" description="Disordered" evidence="1">
    <location>
        <begin position="403"/>
        <end position="545"/>
    </location>
</feature>
<gene>
    <name evidence="2" type="ORF">Agub_g6201</name>
</gene>
<evidence type="ECO:0000313" key="3">
    <source>
        <dbReference type="Proteomes" id="UP001054857"/>
    </source>
</evidence>
<feature type="region of interest" description="Disordered" evidence="1">
    <location>
        <begin position="211"/>
        <end position="352"/>
    </location>
</feature>
<feature type="compositionally biased region" description="Low complexity" evidence="1">
    <location>
        <begin position="1005"/>
        <end position="1020"/>
    </location>
</feature>
<feature type="compositionally biased region" description="Low complexity" evidence="1">
    <location>
        <begin position="528"/>
        <end position="538"/>
    </location>
</feature>
<feature type="region of interest" description="Disordered" evidence="1">
    <location>
        <begin position="110"/>
        <end position="176"/>
    </location>
</feature>
<feature type="region of interest" description="Disordered" evidence="1">
    <location>
        <begin position="663"/>
        <end position="682"/>
    </location>
</feature>
<sequence length="2567" mass="259550">MSSPDGHGVLGEWRTLYHEFLNAERAMEAAQQTLSSQSLGASSQAPLDELRRAGVAMSNHAQMLVHAAAERWAEAAVPLPGDIMSSMVAEAMADDATAVEEELLRRLAQASPGPRVTFRPQVLDPPKPSAAPHLRARERPHEPPASSSCPQAPLFSTQPRPAAPPPPLAPQQRSFSPTVVMPGSLAISQPHNAQRSATRAQHAAVPTRASMPANLTPASSSRAAAALPSGTAGMPQHQHPGAAPRPQALPHHQRNPSQPAPGVVRASMPMPDTAPWSPGYRPAQQQAYAAAAATSVRQPPESTTALRRAMSMRVSPGRASVATSCRDRSRDPSPGPASARGARSGSGMTSPGYAVRHIQRQGSPPRQVSPASREEIFEALHRGVSPHRARLLQSVAAQPGPQAARMAWASLEQRSSAPAVQQQQRPQRPHQQDQQGPLSARGSSQQQPQRWASARSRPLEQPPPQRQQQQRPGVAESWLASPWEEAARPGAVDAAHVAAAAQRGATTGEPVLPRRGILRNSAGERRAQQPQQQDAPQRGSGSMPAAVADMHGFMEPMEAAVRSRSPSPHGAYRHMLQLQSHVAASSSAAAGGQSHGQAQQRQGPGAAAAARSVERRRPAGPLLPADHWPQEHVSSSPVDPPSPDLFISPKAYREYAAGSFGGAVSMSARPPTEAPPTGDVGDVARTVPHAVSASVAGPPGFPQPLDDAAAFAGGRPFRGRQQRFSGDLERAAAEGPVGEPPRPARPASPAATPRVDMQPQPQLRSPDAFEEQRPAAVSYNDMAAALEEGAMPYAWAAPPPPPLAPSSAAVAAAAEEVGASPLPSSMGGGIQAAVHGAGVRGVLASEPVSPGTFERQQNEEFEFYEAMADAQAQARGRRLGAEAPSMPANYPQRPPPPAAAAAPHPLAFASPAAPHHPFSLQLPSALHAHQRTHVHSNGGNLWGLQQHLHPSLVHAAPTSHGGAHAGVGGGAGGSGSSAGPVGLSEAALSAAGVAVVATAISSARSSSSSVSGGAMTSSGGQPDEPQQDGLDGHAGALTHGSPVAGVLDAAALTEQLSHMDVASLEVIRGYASGYIDGRVQALQQQSGQVRSQVVKAAVLRLVEEALQAKRQAAAAAVAATDVQPAPAPTPVAAAAAPAAAPATSLVPPATTVMAAAAMPPTSIIMEAPVAEGLRRAAWDREHTLEERMRQAARTASEGELPAIDPEQAALLPTHQQHPQPPQQHLPYFHYSAAAAAIAAVRAASGSARPSTHAAVAAALASPRSPGACSSQSSVTTGGFSPSKAARSSSGGGGSGPYALPYGHPLSDRWSLHGAASDGPQTGAAAVHDGEGTGGDESAAAASVYDVDNSNDGASAPYGSCEEPQELQSLQQQPVDAVPPLVTDAAAGPSSHGGGASVYIAAAAAAAAAAPIVAEWAGHSLPDTAAAERHALSRDQDAEGSAAVHSWPEHLREQTAAPSGAAVDSDSAIAAPAPAVMQPMLEEHVGHAISPSCTDSGSAVNIGTAAASRSVSTSGGLPHHRMSASPASSSPRGQSPRPGVGSVLRASADSVALGRTFRSPPSASSPRSSGGGSSVPRSNQHHHHHPATYTPSSSASPHRYHAYTGIVLSKPASAAFHSPPGSPASARPPKLQALSPASSYAPKASPRERPSTALASARTLSSGRSGASGSSRAAGASELGAVEQLRSDSMRFVMQLEAAIAAEAVPADVEEVTEAALQADMVTEAATEAEEDVVAAAARSATAEAQEAVEVEEEAGGLAEAQLAAVGKVTSLATEGGAVALEPLTAVNHAEIEGDTGEHHQHPAGDDEAVIPPQLPRETEEVRLSFGEEDAAWPPAEPAAVSESELALEPQAVPQDVVAEDVAGEGCEGCLHTATTATMDLYGKARVSSEGAAPAEAVDDVRQEEPIDNDAAATVEETEMSQEGLIAAASVTAYGAPPSAAADDDGSLAVPAASPPAAEATVTDVVGLPSQLSLQLPAAEVEASPEGASELGAQEAPETDLAVEAASASVPQDTAFAAPPASAAAMPAPGPGRSPGTTTPSDDMPPPPPPAMMSASASPPPPLPPPPPASQAPPEPLQTASSANVAPVPQHAAANTGANLDGESELAAPASASASTAAPLQQQQQQDAAQATVRSVSAPDHLTSGHKACNNTYDGSSNTSSEVLATVSLSGTGMAPVEASHNLTTLPKALPTVEAAVLPATPEISAAEGEPPNTSPQPSQPSTAALETTVPPPAVPAPAGAAAAAVKTAPASVAAVADGGAAADAPASEPERGLRTSSSPTTLKAAVAAATAAAAAAAAAEPTSSSSGTTTPSSGTATPTRPKSRDARSIEPVLTELRAVRTAMSMGDPDGSRAVRMAELLGQLDTYRRGVERRHGPQHSIASQLRILHADMSKWLQAAVATAAAGGGGPAKTVAATTSAAVASSSSSSAQPTKATTTSTSRRASAAAAAARAGNGLHYTAVTLKLGGVGVSVAPSSTGLQGSTASHGSSSSQPQSQPQLLPPPPQQQPPLTSHESQSSVGSDATFDLAASTGGTTPRDSLHVTLPDGFTFPQHAQELPQQQQQGQQP</sequence>
<feature type="region of interest" description="Disordered" evidence="1">
    <location>
        <begin position="1505"/>
        <end position="1595"/>
    </location>
</feature>
<feature type="region of interest" description="Disordered" evidence="1">
    <location>
        <begin position="1976"/>
        <end position="2158"/>
    </location>
</feature>
<feature type="compositionally biased region" description="Low complexity" evidence="1">
    <location>
        <begin position="2298"/>
        <end position="2319"/>
    </location>
</feature>
<feature type="region of interest" description="Disordered" evidence="1">
    <location>
        <begin position="2421"/>
        <end position="2441"/>
    </location>
</feature>
<feature type="region of interest" description="Disordered" evidence="1">
    <location>
        <begin position="872"/>
        <end position="903"/>
    </location>
</feature>
<feature type="compositionally biased region" description="Low complexity" evidence="1">
    <location>
        <begin position="2551"/>
        <end position="2567"/>
    </location>
</feature>
<protein>
    <submittedName>
        <fullName evidence="2">Uncharacterized protein</fullName>
    </submittedName>
</protein>
<feature type="compositionally biased region" description="Low complexity" evidence="1">
    <location>
        <begin position="1522"/>
        <end position="1541"/>
    </location>
</feature>
<proteinExistence type="predicted"/>
<feature type="compositionally biased region" description="Polar residues" evidence="1">
    <location>
        <begin position="441"/>
        <end position="450"/>
    </location>
</feature>
<evidence type="ECO:0000256" key="1">
    <source>
        <dbReference type="SAM" id="MobiDB-lite"/>
    </source>
</evidence>
<feature type="compositionally biased region" description="Polar residues" evidence="1">
    <location>
        <begin position="2148"/>
        <end position="2158"/>
    </location>
</feature>
<feature type="region of interest" description="Disordered" evidence="1">
    <location>
        <begin position="957"/>
        <end position="980"/>
    </location>
</feature>
<feature type="compositionally biased region" description="Low complexity" evidence="1">
    <location>
        <begin position="2219"/>
        <end position="2228"/>
    </location>
</feature>
<feature type="compositionally biased region" description="Low complexity" evidence="1">
    <location>
        <begin position="1586"/>
        <end position="1595"/>
    </location>
</feature>
<organism evidence="2 3">
    <name type="scientific">Astrephomene gubernaculifera</name>
    <dbReference type="NCBI Taxonomy" id="47775"/>
    <lineage>
        <taxon>Eukaryota</taxon>
        <taxon>Viridiplantae</taxon>
        <taxon>Chlorophyta</taxon>
        <taxon>core chlorophytes</taxon>
        <taxon>Chlorophyceae</taxon>
        <taxon>CS clade</taxon>
        <taxon>Chlamydomonadales</taxon>
        <taxon>Astrephomenaceae</taxon>
        <taxon>Astrephomene</taxon>
    </lineage>
</organism>
<feature type="compositionally biased region" description="Polar residues" evidence="1">
    <location>
        <begin position="2476"/>
        <end position="2487"/>
    </location>
</feature>
<accession>A0AAD3DQH5</accession>
<feature type="compositionally biased region" description="Low complexity" evidence="1">
    <location>
        <begin position="488"/>
        <end position="505"/>
    </location>
</feature>
<feature type="compositionally biased region" description="Polar residues" evidence="1">
    <location>
        <begin position="1505"/>
        <end position="1514"/>
    </location>
</feature>
<feature type="region of interest" description="Disordered" evidence="1">
    <location>
        <begin position="1005"/>
        <end position="1037"/>
    </location>
</feature>
<feature type="region of interest" description="Disordered" evidence="1">
    <location>
        <begin position="2476"/>
        <end position="2567"/>
    </location>
</feature>
<dbReference type="EMBL" id="BMAR01000008">
    <property type="protein sequence ID" value="GFR44858.1"/>
    <property type="molecule type" value="Genomic_DNA"/>
</dbReference>
<name>A0AAD3DQH5_9CHLO</name>
<feature type="compositionally biased region" description="Gly residues" evidence="1">
    <location>
        <begin position="963"/>
        <end position="976"/>
    </location>
</feature>
<feature type="region of interest" description="Disordered" evidence="1">
    <location>
        <begin position="583"/>
        <end position="644"/>
    </location>
</feature>
<feature type="region of interest" description="Disordered" evidence="1">
    <location>
        <begin position="2298"/>
        <end position="2329"/>
    </location>
</feature>
<dbReference type="Proteomes" id="UP001054857">
    <property type="component" value="Unassembled WGS sequence"/>
</dbReference>
<feature type="region of interest" description="Disordered" evidence="1">
    <location>
        <begin position="2261"/>
        <end position="2280"/>
    </location>
</feature>
<evidence type="ECO:0000313" key="2">
    <source>
        <dbReference type="EMBL" id="GFR44858.1"/>
    </source>
</evidence>
<feature type="compositionally biased region" description="Low complexity" evidence="1">
    <location>
        <begin position="2105"/>
        <end position="2131"/>
    </location>
</feature>
<feature type="compositionally biased region" description="Polar residues" evidence="1">
    <location>
        <begin position="145"/>
        <end position="157"/>
    </location>
</feature>
<reference evidence="2 3" key="1">
    <citation type="journal article" date="2021" name="Sci. Rep.">
        <title>Genome sequencing of the multicellular alga Astrephomene provides insights into convergent evolution of germ-soma differentiation.</title>
        <authorList>
            <person name="Yamashita S."/>
            <person name="Yamamoto K."/>
            <person name="Matsuzaki R."/>
            <person name="Suzuki S."/>
            <person name="Yamaguchi H."/>
            <person name="Hirooka S."/>
            <person name="Minakuchi Y."/>
            <person name="Miyagishima S."/>
            <person name="Kawachi M."/>
            <person name="Toyoda A."/>
            <person name="Nozaki H."/>
        </authorList>
    </citation>
    <scope>NUCLEOTIDE SEQUENCE [LARGE SCALE GENOMIC DNA]</scope>
    <source>
        <strain evidence="2 3">NIES-4017</strain>
    </source>
</reference>
<feature type="non-terminal residue" evidence="2">
    <location>
        <position position="1"/>
    </location>
</feature>
<feature type="compositionally biased region" description="Polar residues" evidence="1">
    <location>
        <begin position="1267"/>
        <end position="1279"/>
    </location>
</feature>
<feature type="compositionally biased region" description="Low complexity" evidence="1">
    <location>
        <begin position="1650"/>
        <end position="1676"/>
    </location>
</feature>
<feature type="compositionally biased region" description="Low complexity" evidence="1">
    <location>
        <begin position="2014"/>
        <end position="2026"/>
    </location>
</feature>
<keyword evidence="3" id="KW-1185">Reference proteome</keyword>
<feature type="compositionally biased region" description="Low complexity" evidence="1">
    <location>
        <begin position="1622"/>
        <end position="1643"/>
    </location>
</feature>
<feature type="compositionally biased region" description="Polar residues" evidence="1">
    <location>
        <begin position="2512"/>
        <end position="2521"/>
    </location>
</feature>
<feature type="region of interest" description="Disordered" evidence="1">
    <location>
        <begin position="717"/>
        <end position="773"/>
    </location>
</feature>
<feature type="compositionally biased region" description="Low complexity" evidence="1">
    <location>
        <begin position="283"/>
        <end position="293"/>
    </location>
</feature>
<comment type="caution">
    <text evidence="2">The sequence shown here is derived from an EMBL/GenBank/DDBJ whole genome shotgun (WGS) entry which is preliminary data.</text>
</comment>
<feature type="region of interest" description="Disordered" evidence="1">
    <location>
        <begin position="1262"/>
        <end position="1371"/>
    </location>
</feature>
<feature type="region of interest" description="Disordered" evidence="1">
    <location>
        <begin position="1613"/>
        <end position="1676"/>
    </location>
</feature>